<dbReference type="InterPro" id="IPR024962">
    <property type="entry name" value="YukD-like"/>
</dbReference>
<dbReference type="RefSeq" id="WP_344008919.1">
    <property type="nucleotide sequence ID" value="NZ_BAAAMY010000013.1"/>
</dbReference>
<feature type="transmembrane region" description="Helical" evidence="7">
    <location>
        <begin position="175"/>
        <end position="195"/>
    </location>
</feature>
<gene>
    <name evidence="9" type="ORF">GCM10009737_34350</name>
</gene>
<dbReference type="Gene3D" id="3.10.20.90">
    <property type="entry name" value="Phosphatidylinositol 3-kinase Catalytic Subunit, Chain A, domain 1"/>
    <property type="match status" value="1"/>
</dbReference>
<comment type="subcellular location">
    <subcellularLocation>
        <location evidence="1">Cell membrane</location>
        <topology evidence="1">Multi-pass membrane protein</topology>
    </subcellularLocation>
</comment>
<evidence type="ECO:0000256" key="1">
    <source>
        <dbReference type="ARBA" id="ARBA00004651"/>
    </source>
</evidence>
<feature type="domain" description="EccD-like transmembrane" evidence="8">
    <location>
        <begin position="121"/>
        <end position="448"/>
    </location>
</feature>
<feature type="transmembrane region" description="Helical" evidence="7">
    <location>
        <begin position="366"/>
        <end position="386"/>
    </location>
</feature>
<evidence type="ECO:0000256" key="4">
    <source>
        <dbReference type="ARBA" id="ARBA00022692"/>
    </source>
</evidence>
<dbReference type="Pfam" id="PF08817">
    <property type="entry name" value="YukD"/>
    <property type="match status" value="1"/>
</dbReference>
<evidence type="ECO:0000256" key="3">
    <source>
        <dbReference type="ARBA" id="ARBA00022475"/>
    </source>
</evidence>
<dbReference type="PIRSF" id="PIRSF017804">
    <property type="entry name" value="Secretion_EccD1"/>
    <property type="match status" value="1"/>
</dbReference>
<evidence type="ECO:0000313" key="9">
    <source>
        <dbReference type="EMBL" id="GAA1929620.1"/>
    </source>
</evidence>
<keyword evidence="6 7" id="KW-0472">Membrane</keyword>
<feature type="transmembrane region" description="Helical" evidence="7">
    <location>
        <begin position="123"/>
        <end position="141"/>
    </location>
</feature>
<sequence>MSQTTAATSGLVKVTVASGTRRVDLVLPGSVPVAELLPELARSVGLLDPATVYGGYRLVTQEGRELGPETGLVAQGVEDGGLLTVSAGVDEEPPRVYDDVVEAMADVVERELKPWEPETGRRTALAAAMLLLGLGAVALLVQGDALVAGVAATVIAVLLVAGAVVLSRVQHEPEAAVALASMSAVHGAVAGLLLAPDGPLFGLPLACAGAGALAAGVVAVVGIDAGRALAMPPVVLGALATAGGLLLDNVDLDARVVFVVLLVLVVVAGSVFPWLALGATGTQVEQIFTLADVTRDPDDVDPDRVGSDARTAHEILLAVSATVGLLLVMVAPLAVSLGVTGTLLAVMSCVVVMLRTRQYRTGSEVLVGLASGVVGLFTVAVSVLLMHESWRAIAAVALAVTGAVLVAATLVPASASVRRGRLGDLAETIALVSLVPLAVFATGLFELVGG</sequence>
<evidence type="ECO:0000256" key="5">
    <source>
        <dbReference type="ARBA" id="ARBA00022989"/>
    </source>
</evidence>
<reference evidence="9 10" key="1">
    <citation type="journal article" date="2019" name="Int. J. Syst. Evol. Microbiol.">
        <title>The Global Catalogue of Microorganisms (GCM) 10K type strain sequencing project: providing services to taxonomists for standard genome sequencing and annotation.</title>
        <authorList>
            <consortium name="The Broad Institute Genomics Platform"/>
            <consortium name="The Broad Institute Genome Sequencing Center for Infectious Disease"/>
            <person name="Wu L."/>
            <person name="Ma J."/>
        </authorList>
    </citation>
    <scope>NUCLEOTIDE SEQUENCE [LARGE SCALE GENOMIC DNA]</scope>
    <source>
        <strain evidence="9 10">JCM 14046</strain>
    </source>
</reference>
<keyword evidence="3" id="KW-1003">Cell membrane</keyword>
<keyword evidence="4 7" id="KW-0812">Transmembrane</keyword>
<comment type="caution">
    <text evidence="9">The sequence shown here is derived from an EMBL/GenBank/DDBJ whole genome shotgun (WGS) entry which is preliminary data.</text>
</comment>
<keyword evidence="10" id="KW-1185">Reference proteome</keyword>
<comment type="similarity">
    <text evidence="2">Belongs to the EccD/Snm4 family.</text>
</comment>
<proteinExistence type="inferred from homology"/>
<accession>A0ABN2PS93</accession>
<keyword evidence="5 7" id="KW-1133">Transmembrane helix</keyword>
<feature type="transmembrane region" description="Helical" evidence="7">
    <location>
        <begin position="147"/>
        <end position="166"/>
    </location>
</feature>
<feature type="transmembrane region" description="Helical" evidence="7">
    <location>
        <begin position="201"/>
        <end position="223"/>
    </location>
</feature>
<dbReference type="InterPro" id="IPR006707">
    <property type="entry name" value="T7SS_EccD"/>
</dbReference>
<feature type="transmembrane region" description="Helical" evidence="7">
    <location>
        <begin position="337"/>
        <end position="354"/>
    </location>
</feature>
<protein>
    <recommendedName>
        <fullName evidence="8">EccD-like transmembrane domain-containing protein</fullName>
    </recommendedName>
</protein>
<name>A0ABN2PS93_9ACTN</name>
<feature type="transmembrane region" description="Helical" evidence="7">
    <location>
        <begin position="256"/>
        <end position="277"/>
    </location>
</feature>
<organism evidence="9 10">
    <name type="scientific">Nocardioides lentus</name>
    <dbReference type="NCBI Taxonomy" id="338077"/>
    <lineage>
        <taxon>Bacteria</taxon>
        <taxon>Bacillati</taxon>
        <taxon>Actinomycetota</taxon>
        <taxon>Actinomycetes</taxon>
        <taxon>Propionibacteriales</taxon>
        <taxon>Nocardioidaceae</taxon>
        <taxon>Nocardioides</taxon>
    </lineage>
</organism>
<dbReference type="Proteomes" id="UP001501612">
    <property type="component" value="Unassembled WGS sequence"/>
</dbReference>
<evidence type="ECO:0000256" key="7">
    <source>
        <dbReference type="SAM" id="Phobius"/>
    </source>
</evidence>
<evidence type="ECO:0000313" key="10">
    <source>
        <dbReference type="Proteomes" id="UP001501612"/>
    </source>
</evidence>
<feature type="transmembrane region" description="Helical" evidence="7">
    <location>
        <begin position="425"/>
        <end position="445"/>
    </location>
</feature>
<dbReference type="EMBL" id="BAAAMY010000013">
    <property type="protein sequence ID" value="GAA1929620.1"/>
    <property type="molecule type" value="Genomic_DNA"/>
</dbReference>
<feature type="transmembrane region" description="Helical" evidence="7">
    <location>
        <begin position="392"/>
        <end position="413"/>
    </location>
</feature>
<evidence type="ECO:0000256" key="6">
    <source>
        <dbReference type="ARBA" id="ARBA00023136"/>
    </source>
</evidence>
<evidence type="ECO:0000256" key="2">
    <source>
        <dbReference type="ARBA" id="ARBA00006162"/>
    </source>
</evidence>
<dbReference type="Pfam" id="PF19053">
    <property type="entry name" value="EccD"/>
    <property type="match status" value="1"/>
</dbReference>
<dbReference type="InterPro" id="IPR044049">
    <property type="entry name" value="EccD_transm"/>
</dbReference>
<dbReference type="NCBIfam" id="TIGR03920">
    <property type="entry name" value="T7SS_EccD"/>
    <property type="match status" value="1"/>
</dbReference>
<evidence type="ECO:0000259" key="8">
    <source>
        <dbReference type="Pfam" id="PF19053"/>
    </source>
</evidence>